<dbReference type="SUPFAM" id="SSF54909">
    <property type="entry name" value="Dimeric alpha+beta barrel"/>
    <property type="match status" value="1"/>
</dbReference>
<dbReference type="InterPro" id="IPR011008">
    <property type="entry name" value="Dimeric_a/b-barrel"/>
</dbReference>
<feature type="domain" description="NIPSNAP" evidence="1">
    <location>
        <begin position="7"/>
        <end position="111"/>
    </location>
</feature>
<protein>
    <recommendedName>
        <fullName evidence="1">NIPSNAP domain-containing protein</fullName>
    </recommendedName>
</protein>
<name>A0A927N5S0_9ACTN</name>
<dbReference type="InterPro" id="IPR012577">
    <property type="entry name" value="NIPSNAP"/>
</dbReference>
<keyword evidence="3" id="KW-1185">Reference proteome</keyword>
<dbReference type="Proteomes" id="UP000638648">
    <property type="component" value="Unassembled WGS sequence"/>
</dbReference>
<dbReference type="AlphaFoldDB" id="A0A927N5S0"/>
<dbReference type="RefSeq" id="WP_192755281.1">
    <property type="nucleotide sequence ID" value="NZ_BAABJL010000005.1"/>
</dbReference>
<accession>A0A927N5S0</accession>
<gene>
    <name evidence="2" type="ORF">HEB94_009035</name>
</gene>
<evidence type="ECO:0000313" key="3">
    <source>
        <dbReference type="Proteomes" id="UP000638648"/>
    </source>
</evidence>
<dbReference type="EMBL" id="JADBEM010000001">
    <property type="protein sequence ID" value="MBE1612187.1"/>
    <property type="molecule type" value="Genomic_DNA"/>
</dbReference>
<organism evidence="2 3">
    <name type="scientific">Actinopolymorpha pittospori</name>
    <dbReference type="NCBI Taxonomy" id="648752"/>
    <lineage>
        <taxon>Bacteria</taxon>
        <taxon>Bacillati</taxon>
        <taxon>Actinomycetota</taxon>
        <taxon>Actinomycetes</taxon>
        <taxon>Propionibacteriales</taxon>
        <taxon>Actinopolymorphaceae</taxon>
        <taxon>Actinopolymorpha</taxon>
    </lineage>
</organism>
<dbReference type="Gene3D" id="3.30.70.100">
    <property type="match status" value="1"/>
</dbReference>
<comment type="caution">
    <text evidence="2">The sequence shown here is derived from an EMBL/GenBank/DDBJ whole genome shotgun (WGS) entry which is preliminary data.</text>
</comment>
<reference evidence="2" key="1">
    <citation type="submission" date="2020-10" db="EMBL/GenBank/DDBJ databases">
        <title>Sequencing the genomes of 1000 actinobacteria strains.</title>
        <authorList>
            <person name="Klenk H.-P."/>
        </authorList>
    </citation>
    <scope>NUCLEOTIDE SEQUENCE</scope>
    <source>
        <strain evidence="2">DSM 45354</strain>
    </source>
</reference>
<dbReference type="Pfam" id="PF07978">
    <property type="entry name" value="NIPSNAP"/>
    <property type="match status" value="1"/>
</dbReference>
<evidence type="ECO:0000259" key="1">
    <source>
        <dbReference type="Pfam" id="PF07978"/>
    </source>
</evidence>
<evidence type="ECO:0000313" key="2">
    <source>
        <dbReference type="EMBL" id="MBE1612187.1"/>
    </source>
</evidence>
<sequence length="113" mass="12870">MTTDRVFELRTYYAAPGKLDALHRRFREHTLALFAKHGMELVAFFSPTDEPDRDNALVYVLAFPDRASADQAWDAFRADPEWISVKSASEVDGSLTERVESVFLSPTDYSPLR</sequence>
<proteinExistence type="predicted"/>